<protein>
    <submittedName>
        <fullName evidence="6">Zinc finger BED domain-containing protein RICESLEEPER 2-like</fullName>
    </submittedName>
</protein>
<dbReference type="EMBL" id="BKCJ010134384">
    <property type="protein sequence ID" value="GEX85191.1"/>
    <property type="molecule type" value="Genomic_DNA"/>
</dbReference>
<dbReference type="PANTHER" id="PTHR46481">
    <property type="entry name" value="ZINC FINGER BED DOMAIN-CONTAINING PROTEIN 4"/>
    <property type="match status" value="1"/>
</dbReference>
<keyword evidence="2" id="KW-0479">Metal-binding</keyword>
<evidence type="ECO:0000256" key="4">
    <source>
        <dbReference type="ARBA" id="ARBA00022833"/>
    </source>
</evidence>
<accession>A0A699HI63</accession>
<dbReference type="GO" id="GO:0008270">
    <property type="term" value="F:zinc ion binding"/>
    <property type="evidence" value="ECO:0007669"/>
    <property type="project" value="UniProtKB-KW"/>
</dbReference>
<dbReference type="InterPro" id="IPR052035">
    <property type="entry name" value="ZnF_BED_domain_contain"/>
</dbReference>
<comment type="caution">
    <text evidence="6">The sequence shown here is derived from an EMBL/GenBank/DDBJ whole genome shotgun (WGS) entry which is preliminary data.</text>
</comment>
<comment type="subcellular location">
    <subcellularLocation>
        <location evidence="1">Nucleus</location>
    </subcellularLocation>
</comment>
<dbReference type="GO" id="GO:0005634">
    <property type="term" value="C:nucleus"/>
    <property type="evidence" value="ECO:0007669"/>
    <property type="project" value="UniProtKB-SubCell"/>
</dbReference>
<dbReference type="InterPro" id="IPR012337">
    <property type="entry name" value="RNaseH-like_sf"/>
</dbReference>
<keyword evidence="5" id="KW-0539">Nucleus</keyword>
<keyword evidence="3" id="KW-0863">Zinc-finger</keyword>
<evidence type="ECO:0000256" key="2">
    <source>
        <dbReference type="ARBA" id="ARBA00022723"/>
    </source>
</evidence>
<dbReference type="PANTHER" id="PTHR46481:SF10">
    <property type="entry name" value="ZINC FINGER BED DOMAIN-CONTAINING PROTEIN 39"/>
    <property type="match status" value="1"/>
</dbReference>
<evidence type="ECO:0000313" key="6">
    <source>
        <dbReference type="EMBL" id="GEX85191.1"/>
    </source>
</evidence>
<organism evidence="6">
    <name type="scientific">Tanacetum cinerariifolium</name>
    <name type="common">Dalmatian daisy</name>
    <name type="synonym">Chrysanthemum cinerariifolium</name>
    <dbReference type="NCBI Taxonomy" id="118510"/>
    <lineage>
        <taxon>Eukaryota</taxon>
        <taxon>Viridiplantae</taxon>
        <taxon>Streptophyta</taxon>
        <taxon>Embryophyta</taxon>
        <taxon>Tracheophyta</taxon>
        <taxon>Spermatophyta</taxon>
        <taxon>Magnoliopsida</taxon>
        <taxon>eudicotyledons</taxon>
        <taxon>Gunneridae</taxon>
        <taxon>Pentapetalae</taxon>
        <taxon>asterids</taxon>
        <taxon>campanulids</taxon>
        <taxon>Asterales</taxon>
        <taxon>Asteraceae</taxon>
        <taxon>Asteroideae</taxon>
        <taxon>Anthemideae</taxon>
        <taxon>Anthemidinae</taxon>
        <taxon>Tanacetum</taxon>
    </lineage>
</organism>
<proteinExistence type="predicted"/>
<keyword evidence="4" id="KW-0862">Zinc</keyword>
<dbReference type="SUPFAM" id="SSF53098">
    <property type="entry name" value="Ribonuclease H-like"/>
    <property type="match status" value="1"/>
</dbReference>
<evidence type="ECO:0000256" key="3">
    <source>
        <dbReference type="ARBA" id="ARBA00022771"/>
    </source>
</evidence>
<evidence type="ECO:0000256" key="5">
    <source>
        <dbReference type="ARBA" id="ARBA00023242"/>
    </source>
</evidence>
<name>A0A699HI63_TANCI</name>
<evidence type="ECO:0000256" key="1">
    <source>
        <dbReference type="ARBA" id="ARBA00004123"/>
    </source>
</evidence>
<reference evidence="6" key="1">
    <citation type="journal article" date="2019" name="Sci. Rep.">
        <title>Draft genome of Tanacetum cinerariifolium, the natural source of mosquito coil.</title>
        <authorList>
            <person name="Yamashiro T."/>
            <person name="Shiraishi A."/>
            <person name="Satake H."/>
            <person name="Nakayama K."/>
        </authorList>
    </citation>
    <scope>NUCLEOTIDE SEQUENCE</scope>
</reference>
<dbReference type="AlphaFoldDB" id="A0A699HI63"/>
<gene>
    <name evidence="6" type="ORF">Tci_357166</name>
</gene>
<sequence>MSENTKKAQCIHCLHFFSKDSNSTLKNHISHLHCEALKRAAESGKSSMFRDGSIFMYNPDVLREQFAGLVIQQVLPFNHIDDEQTIRMFQKHLQPKYNHVSRTTLKPDAMKLWVAAKQAIIDDFLKLNTNVNLTTDVWSTPHGVPGSYICVIIHWIEPDTWNMMKRVIALKDFLAPHSSSALAKTLRNVFVNFNLENKIMSITLDNASNNTPAIDHLDGQERKQDKSTLEKPVDFEEEILDVEVQSNEAIPLSDEEIALDVASSEEGGYAVLGIVNTCFLVKTWC</sequence>